<accession>V4A134</accession>
<dbReference type="EMBL" id="KB202656">
    <property type="protein sequence ID" value="ESO88650.1"/>
    <property type="molecule type" value="Genomic_DNA"/>
</dbReference>
<organism evidence="1 2">
    <name type="scientific">Lottia gigantea</name>
    <name type="common">Giant owl limpet</name>
    <dbReference type="NCBI Taxonomy" id="225164"/>
    <lineage>
        <taxon>Eukaryota</taxon>
        <taxon>Metazoa</taxon>
        <taxon>Spiralia</taxon>
        <taxon>Lophotrochozoa</taxon>
        <taxon>Mollusca</taxon>
        <taxon>Gastropoda</taxon>
        <taxon>Patellogastropoda</taxon>
        <taxon>Lottioidea</taxon>
        <taxon>Lottiidae</taxon>
        <taxon>Lottia</taxon>
    </lineage>
</organism>
<dbReference type="RefSeq" id="XP_009060698.1">
    <property type="nucleotide sequence ID" value="XM_009062450.1"/>
</dbReference>
<dbReference type="Proteomes" id="UP000030746">
    <property type="component" value="Unassembled WGS sequence"/>
</dbReference>
<proteinExistence type="predicted"/>
<dbReference type="HOGENOM" id="CLU_2075818_0_0_1"/>
<sequence length="118" mass="13973">MRFAANDINIPRQINNYPTSTIDNIIYYHEEHLKYYKELKATLQENGPDTAENFHKENFEDLCKTLKNLTFRAKRSFGENLLTKLRSNLCDLELPEEIIPYNHENNEDEAVKSYCNEL</sequence>
<dbReference type="CTD" id="20240053"/>
<name>V4A134_LOTGI</name>
<keyword evidence="2" id="KW-1185">Reference proteome</keyword>
<dbReference type="GeneID" id="20240053"/>
<protein>
    <submittedName>
        <fullName evidence="1">Uncharacterized protein</fullName>
    </submittedName>
</protein>
<dbReference type="KEGG" id="lgi:LOTGIDRAFT_165434"/>
<evidence type="ECO:0000313" key="1">
    <source>
        <dbReference type="EMBL" id="ESO88650.1"/>
    </source>
</evidence>
<reference evidence="1 2" key="1">
    <citation type="journal article" date="2013" name="Nature">
        <title>Insights into bilaterian evolution from three spiralian genomes.</title>
        <authorList>
            <person name="Simakov O."/>
            <person name="Marletaz F."/>
            <person name="Cho S.J."/>
            <person name="Edsinger-Gonzales E."/>
            <person name="Havlak P."/>
            <person name="Hellsten U."/>
            <person name="Kuo D.H."/>
            <person name="Larsson T."/>
            <person name="Lv J."/>
            <person name="Arendt D."/>
            <person name="Savage R."/>
            <person name="Osoegawa K."/>
            <person name="de Jong P."/>
            <person name="Grimwood J."/>
            <person name="Chapman J.A."/>
            <person name="Shapiro H."/>
            <person name="Aerts A."/>
            <person name="Otillar R.P."/>
            <person name="Terry A.Y."/>
            <person name="Boore J.L."/>
            <person name="Grigoriev I.V."/>
            <person name="Lindberg D.R."/>
            <person name="Seaver E.C."/>
            <person name="Weisblat D.A."/>
            <person name="Putnam N.H."/>
            <person name="Rokhsar D.S."/>
        </authorList>
    </citation>
    <scope>NUCLEOTIDE SEQUENCE [LARGE SCALE GENOMIC DNA]</scope>
</reference>
<dbReference type="AlphaFoldDB" id="V4A134"/>
<gene>
    <name evidence="1" type="ORF">LOTGIDRAFT_165434</name>
</gene>
<evidence type="ECO:0000313" key="2">
    <source>
        <dbReference type="Proteomes" id="UP000030746"/>
    </source>
</evidence>